<keyword evidence="3" id="KW-0804">Transcription</keyword>
<dbReference type="InterPro" id="IPR036388">
    <property type="entry name" value="WH-like_DNA-bd_sf"/>
</dbReference>
<keyword evidence="2" id="KW-0238">DNA-binding</keyword>
<dbReference type="Gene3D" id="1.10.10.10">
    <property type="entry name" value="Winged helix-like DNA-binding domain superfamily/Winged helix DNA-binding domain"/>
    <property type="match status" value="1"/>
</dbReference>
<feature type="domain" description="IclR-ED" evidence="5">
    <location>
        <begin position="107"/>
        <end position="290"/>
    </location>
</feature>
<dbReference type="Pfam" id="PF09339">
    <property type="entry name" value="HTH_IclR"/>
    <property type="match status" value="1"/>
</dbReference>
<gene>
    <name evidence="6" type="ORF">SAMN05444165_2530</name>
</gene>
<organism evidence="6 7">
    <name type="scientific">Paraburkholderia phenazinium</name>
    <dbReference type="NCBI Taxonomy" id="60549"/>
    <lineage>
        <taxon>Bacteria</taxon>
        <taxon>Pseudomonadati</taxon>
        <taxon>Pseudomonadota</taxon>
        <taxon>Betaproteobacteria</taxon>
        <taxon>Burkholderiales</taxon>
        <taxon>Burkholderiaceae</taxon>
        <taxon>Paraburkholderia</taxon>
    </lineage>
</organism>
<dbReference type="PROSITE" id="PS51078">
    <property type="entry name" value="ICLR_ED"/>
    <property type="match status" value="1"/>
</dbReference>
<dbReference type="SUPFAM" id="SSF55781">
    <property type="entry name" value="GAF domain-like"/>
    <property type="match status" value="1"/>
</dbReference>
<dbReference type="InterPro" id="IPR050707">
    <property type="entry name" value="HTH_MetabolicPath_Reg"/>
</dbReference>
<accession>A0A1N6IVP8</accession>
<evidence type="ECO:0000256" key="1">
    <source>
        <dbReference type="ARBA" id="ARBA00023015"/>
    </source>
</evidence>
<evidence type="ECO:0000259" key="5">
    <source>
        <dbReference type="PROSITE" id="PS51078"/>
    </source>
</evidence>
<dbReference type="PANTHER" id="PTHR30136">
    <property type="entry name" value="HELIX-TURN-HELIX TRANSCRIPTIONAL REGULATOR, ICLR FAMILY"/>
    <property type="match status" value="1"/>
</dbReference>
<feature type="domain" description="HTH iclR-type" evidence="4">
    <location>
        <begin position="46"/>
        <end position="106"/>
    </location>
</feature>
<dbReference type="InterPro" id="IPR014757">
    <property type="entry name" value="Tscrpt_reg_IclR_C"/>
</dbReference>
<evidence type="ECO:0000313" key="7">
    <source>
        <dbReference type="Proteomes" id="UP000185151"/>
    </source>
</evidence>
<protein>
    <submittedName>
        <fullName evidence="6">Transcriptional regulator, IclR family</fullName>
    </submittedName>
</protein>
<dbReference type="InterPro" id="IPR005471">
    <property type="entry name" value="Tscrpt_reg_IclR_N"/>
</dbReference>
<evidence type="ECO:0000256" key="3">
    <source>
        <dbReference type="ARBA" id="ARBA00023163"/>
    </source>
</evidence>
<evidence type="ECO:0000313" key="6">
    <source>
        <dbReference type="EMBL" id="SIO35986.1"/>
    </source>
</evidence>
<dbReference type="Proteomes" id="UP000185151">
    <property type="component" value="Unassembled WGS sequence"/>
</dbReference>
<dbReference type="GO" id="GO:0003700">
    <property type="term" value="F:DNA-binding transcription factor activity"/>
    <property type="evidence" value="ECO:0007669"/>
    <property type="project" value="TreeGrafter"/>
</dbReference>
<dbReference type="Pfam" id="PF01614">
    <property type="entry name" value="IclR_C"/>
    <property type="match status" value="1"/>
</dbReference>
<dbReference type="OrthoDB" id="9807558at2"/>
<keyword evidence="7" id="KW-1185">Reference proteome</keyword>
<sequence>MEWGIGTRFRPWGPYNRIGYHVRRVDRATVGFTGGNLNDNATRYSAPALEKGLDIIERLADHPEGLSLAELAKELGRTTAEIFRMVVTLETRGYLLAAGDRYVLSLLLFQLAHRHQPVRSLVSTALPLMTQLAKQAGQSFHLCVYQKGRVLIVAGVESPERWGFALKVGTLIGMTDTASGQVLLAFQEEPQRAEMLELHVPVEGEQVVDSEQLAKDLAQIRRHGNARMSSRQVKGVKNLAYPVFGRDGHAIAALTTPYIERIDNAPVPSMSEVGEMMKRAAQTLTSLMGFNVYWEGAS</sequence>
<dbReference type="GO" id="GO:0045892">
    <property type="term" value="P:negative regulation of DNA-templated transcription"/>
    <property type="evidence" value="ECO:0007669"/>
    <property type="project" value="TreeGrafter"/>
</dbReference>
<reference evidence="6 7" key="1">
    <citation type="submission" date="2016-11" db="EMBL/GenBank/DDBJ databases">
        <authorList>
            <person name="Jaros S."/>
            <person name="Januszkiewicz K."/>
            <person name="Wedrychowicz H."/>
        </authorList>
    </citation>
    <scope>NUCLEOTIDE SEQUENCE [LARGE SCALE GENOMIC DNA]</scope>
    <source>
        <strain evidence="6 7">GAS95</strain>
    </source>
</reference>
<evidence type="ECO:0000259" key="4">
    <source>
        <dbReference type="PROSITE" id="PS51077"/>
    </source>
</evidence>
<proteinExistence type="predicted"/>
<dbReference type="SMART" id="SM00346">
    <property type="entry name" value="HTH_ICLR"/>
    <property type="match status" value="1"/>
</dbReference>
<dbReference type="InterPro" id="IPR029016">
    <property type="entry name" value="GAF-like_dom_sf"/>
</dbReference>
<dbReference type="InterPro" id="IPR036390">
    <property type="entry name" value="WH_DNA-bd_sf"/>
</dbReference>
<dbReference type="Gene3D" id="3.30.450.40">
    <property type="match status" value="1"/>
</dbReference>
<dbReference type="GO" id="GO:0003677">
    <property type="term" value="F:DNA binding"/>
    <property type="evidence" value="ECO:0007669"/>
    <property type="project" value="UniProtKB-KW"/>
</dbReference>
<dbReference type="PANTHER" id="PTHR30136:SF7">
    <property type="entry name" value="HTH-TYPE TRANSCRIPTIONAL REGULATOR KDGR-RELATED"/>
    <property type="match status" value="1"/>
</dbReference>
<dbReference type="EMBL" id="FSRU01000001">
    <property type="protein sequence ID" value="SIO35986.1"/>
    <property type="molecule type" value="Genomic_DNA"/>
</dbReference>
<evidence type="ECO:0000256" key="2">
    <source>
        <dbReference type="ARBA" id="ARBA00023125"/>
    </source>
</evidence>
<name>A0A1N6IVP8_9BURK</name>
<keyword evidence="1" id="KW-0805">Transcription regulation</keyword>
<dbReference type="AlphaFoldDB" id="A0A1N6IVP8"/>
<dbReference type="PROSITE" id="PS51077">
    <property type="entry name" value="HTH_ICLR"/>
    <property type="match status" value="1"/>
</dbReference>
<dbReference type="SUPFAM" id="SSF46785">
    <property type="entry name" value="Winged helix' DNA-binding domain"/>
    <property type="match status" value="1"/>
</dbReference>